<keyword evidence="6" id="KW-0507">mRNA processing</keyword>
<dbReference type="PROSITE" id="PS50526">
    <property type="entry name" value="RDRP_SSRNA_NEG_NONSEG"/>
    <property type="match status" value="1"/>
</dbReference>
<keyword evidence="4 27" id="KW-0696">RNA-directed RNA polymerase</keyword>
<dbReference type="EC" id="2.1.1.375" evidence="19"/>
<protein>
    <recommendedName>
        <fullName evidence="21">Replicase</fullName>
        <ecNumber evidence="19">2.1.1.375</ecNumber>
        <ecNumber evidence="2">2.7.7.48</ecNumber>
        <ecNumber evidence="3">2.7.7.88</ecNumber>
    </recommendedName>
    <alternativeName>
        <fullName evidence="20">Transcriptase</fullName>
    </alternativeName>
</protein>
<keyword evidence="14" id="KW-0693">Viral RNA replication</keyword>
<dbReference type="GO" id="GO:0005524">
    <property type="term" value="F:ATP binding"/>
    <property type="evidence" value="ECO:0007669"/>
    <property type="project" value="UniProtKB-KW"/>
</dbReference>
<comment type="catalytic activity">
    <reaction evidence="22">
        <text>a 5'-end (5'-triphosphoguanosine)-adenylyl-adenylyl-cytidylyl-adenosine in mRNA + S-adenosyl-L-methionine = a 5'-end (5'-triphosphoguanosine)-(2'-O-methyladenylyl)-adenylyl-cytidylyl-adenosine in mRNA + S-adenosyl-L-homocysteine + H(+)</text>
        <dbReference type="Rhea" id="RHEA:65380"/>
        <dbReference type="Rhea" id="RHEA-COMP:16797"/>
        <dbReference type="Rhea" id="RHEA-COMP:16801"/>
        <dbReference type="ChEBI" id="CHEBI:15378"/>
        <dbReference type="ChEBI" id="CHEBI:57856"/>
        <dbReference type="ChEBI" id="CHEBI:59789"/>
        <dbReference type="ChEBI" id="CHEBI:156482"/>
        <dbReference type="ChEBI" id="CHEBI:156484"/>
    </reaction>
</comment>
<keyword evidence="15" id="KW-0506">mRNA capping</keyword>
<evidence type="ECO:0000256" key="1">
    <source>
        <dbReference type="ARBA" id="ARBA00004328"/>
    </source>
</evidence>
<dbReference type="InterPro" id="IPR026890">
    <property type="entry name" value="Mononeg_mRNAcap"/>
</dbReference>
<evidence type="ECO:0000256" key="13">
    <source>
        <dbReference type="ARBA" id="ARBA00022844"/>
    </source>
</evidence>
<keyword evidence="5" id="KW-0489">Methyltransferase</keyword>
<dbReference type="InterPro" id="IPR025786">
    <property type="entry name" value="Mononega_L_MeTrfase"/>
</dbReference>
<dbReference type="InterPro" id="IPR014023">
    <property type="entry name" value="Mononeg_RNA_pol_cat"/>
</dbReference>
<evidence type="ECO:0000256" key="22">
    <source>
        <dbReference type="ARBA" id="ARBA00047332"/>
    </source>
</evidence>
<evidence type="ECO:0000256" key="16">
    <source>
        <dbReference type="ARBA" id="ARBA00023268"/>
    </source>
</evidence>
<proteinExistence type="predicted"/>
<evidence type="ECO:0000256" key="20">
    <source>
        <dbReference type="ARBA" id="ARBA00030436"/>
    </source>
</evidence>
<comment type="catalytic activity">
    <reaction evidence="23">
        <text>a 5'-end (5'-triphosphoguanosine)-adenylyl-adenylyl-cytidylyl-adenosine in mRNA + 2 S-adenosyl-L-methionine = a 5'-end (N(7)-methyl 5'-triphosphoguanosine)-(2'-O-methyladenylyl)-adenylyl-cytidylyl-adenosine in mRNA + 2 S-adenosyl-L-homocysteine + H(+)</text>
        <dbReference type="Rhea" id="RHEA:65376"/>
        <dbReference type="Rhea" id="RHEA-COMP:16797"/>
        <dbReference type="Rhea" id="RHEA-COMP:16798"/>
        <dbReference type="ChEBI" id="CHEBI:15378"/>
        <dbReference type="ChEBI" id="CHEBI:57856"/>
        <dbReference type="ChEBI" id="CHEBI:59789"/>
        <dbReference type="ChEBI" id="CHEBI:156483"/>
        <dbReference type="ChEBI" id="CHEBI:156484"/>
        <dbReference type="EC" id="2.1.1.375"/>
    </reaction>
</comment>
<feature type="domain" description="RdRp catalytic" evidence="25">
    <location>
        <begin position="595"/>
        <end position="768"/>
    </location>
</feature>
<dbReference type="Pfam" id="PF00946">
    <property type="entry name" value="Mononeg_RNA_pol"/>
    <property type="match status" value="1"/>
</dbReference>
<keyword evidence="12" id="KW-0067">ATP-binding</keyword>
<evidence type="ECO:0000313" key="27">
    <source>
        <dbReference type="EMBL" id="QTW97812.1"/>
    </source>
</evidence>
<keyword evidence="13" id="KW-0946">Virion</keyword>
<evidence type="ECO:0000256" key="8">
    <source>
        <dbReference type="ARBA" id="ARBA00022691"/>
    </source>
</evidence>
<dbReference type="EC" id="2.7.7.88" evidence="3"/>
<sequence length="2075" mass="237081">MYYDELEQEVVEENRVGGERSKNEEVRTRKQCIAGHLAAPIYNTDCEFLIDTVKERKIKQEARIRRGKLCVRHYRLVRKLEQVEKLTSIYDQADPIKFIQDWATSTKVNATNDFEICLTALLNFNVQRRTTLDPYIRGGVITEEEVQRSNLDRINRVSEKVRGLKDDYISMRKAEFIKDKVCFKEIEEGDVINYQNISIERDVGWFNCGGEKMLFPTNLFLCALDKMQSLFGLKMYWAACDAEEKYEGYSILDEGCRILKIFENLRLIMKQDYFDFVGGWEALVVGKVVANSDDAGCTNLLESQVKDMGDLLKKYNQPLSILDQIVPQSEIQNEVLMYLELTGMAKITGYPTLKAEKLLDQIKKYGTDPKREIRKDVVDKIMGVIRREAALNYRKAKHSYPVIKEMPEELNFLENNSPCPRNQLMNYDQWEKVRFGKTLDFDFFSDESDLTKDAAISVPRSRWAEMYDPCAFRYLYGKEPPPKKENAPPAFRRVIDAYLVSEPDKVKKLINERDSGVFDPDDHICVECGKECELKIDSGRAFTKQTANQRLIQTSMEANIAQSIFPLVPQQSMVDGEIRNTRRILSQVKDLTTNSAEFICVDFQKWCLNWRLATVYGIGEMYDELFGFDRLYQDSHLQFIGCDIFCNNRLTPPDYDNNGKPIPGDYYMNNFLGGMEGMHQKKWTHFCEGLLILCLEESGLRGEIMGQGDNQVILIQYPKDALNINELRTNFLNNLELTLRNVGHKLKEKETWYSRHLHEYSKQRIYKGVAVSSGTKKASKVIPDINDGLFSLPSMGATINTITEGIARASYTPDAAYMLNQFMYANLICRYHIAFRADNKMLSNNARQKIVRWCLQCPADFGGMPMSSYYTHSVRGHNDKITLWLHIAMIAKEYDPQLFDGMIRMWQMYPKKDITGSIDRTRLYEDVYSLRIKSLPSAENKIKMLTLDFLKSDEVTNPMIKMLHTGDKSKQYDDVIVAVDQMRPVYPQLGHEIVRNSNAGILKALQSKLTGSKTVENITKQKTGVSLVELIDKKNKEMIGALMLKINGKTNIKENEEFFNEYTCPSAGAEHLREQSWKVPLVGVTQAVFTHQVTISSKDQAISEGRKVGVEVRLSGQLYDNPTRCFKIYGPLKNYVGGTTGVKLKKPSIDIVDKTSYTRAFQKLGVLKSWMEMMNVPGLIHLIDQLMDEKKDLFQQLPEGITIDELTSTVTSGCVFHRLQSAVDHDTAIVNCLPSVTGHFQHSSNPLASMSAGGKDYSIYFQLLYVSNVVMLAQIGKEKKKHSQFYMMTFDCGTCTIELSNITITAPKNLCSPSEAVYKMPPQVIPHTPIQNIKRIMSYYVGKQFARNIDQNYSQAHIDTSTHSSEETRRDVISLNDLRQLDLTTIILVMFAHSRRGREIYNDVGSIMACNTEDRSFAFFAEKILEAGMRGELFKILNVDVGEHAAVTTSIRMSSFIASVGGKFLKKNVKDMVESALMCVFRDDSDMGDKEVIKFCSKVLFDSKLMPKSNLVAVNRQINHYKNLVLARALMKIDYIKVPLRSDEVTKIWRSSDRVSVNVYPTRIKFHVTAPSTRYPLEEIGHYHTERFAEAEGIRDFKIDACFFQQLCYIARPLGFISTAGNKFVESLIAIDSYNALRLLAESNSEGGCQFHIVSLAEGSGGTLSLLMKLIPGTKGLYNTWMKPSISCREVVNDNLPPAMYDAGIPAEDFLELDLLATGETDVTTDEFARKLESALIGKNILVFTIDAESPNHGNNLEFLPIMLTAIRRKPKIILVKLFYLFDFEVFLNDLLIPYPDYEWTLFKPISSNPTGPEVYLIVKHRTLGGESFGNVKTLWANTNKYIGRSMNISLTGISNYYSAALRISKLLGDLSPNETLFMTNKYARHFPEIGCSLYCVRFFDHLCDELDLLHNYEEATSAIHTLVRNRGGATVMERIIRDLIFLFIYHGRRNETPLENIKELMHTSVKDNIWQFRQNPTATIVARSFVKKTDFFSGWEDCKTYLRQIPWIKKCKCRAQVRYFPLRAVSLAMKLGENLISCALLDNNPLARIRCLSDGTERLQKDPNHYAQLLEPQD</sequence>
<accession>A0A8B0RK15</accession>
<evidence type="ECO:0000256" key="4">
    <source>
        <dbReference type="ARBA" id="ARBA00022484"/>
    </source>
</evidence>
<dbReference type="EC" id="2.7.7.48" evidence="2"/>
<feature type="domain" description="Mononegavirus-type SAM-dependent 2'-O-MTase" evidence="26">
    <location>
        <begin position="1612"/>
        <end position="1818"/>
    </location>
</feature>
<dbReference type="Pfam" id="PF14318">
    <property type="entry name" value="Mononeg_mRNAcap"/>
    <property type="match status" value="1"/>
</dbReference>
<reference evidence="27" key="1">
    <citation type="submission" date="2021-01" db="EMBL/GenBank/DDBJ databases">
        <authorList>
            <person name="Kang Y."/>
        </authorList>
    </citation>
    <scope>NUCLEOTIDE SEQUENCE</scope>
    <source>
        <strain evidence="27">YX518</strain>
    </source>
</reference>
<dbReference type="GO" id="GO:0004482">
    <property type="term" value="F:mRNA 5'-cap (guanine-N7-)-methyltransferase activity"/>
    <property type="evidence" value="ECO:0007669"/>
    <property type="project" value="InterPro"/>
</dbReference>
<evidence type="ECO:0000256" key="2">
    <source>
        <dbReference type="ARBA" id="ARBA00012494"/>
    </source>
</evidence>
<dbReference type="GO" id="GO:0044423">
    <property type="term" value="C:virion component"/>
    <property type="evidence" value="ECO:0007669"/>
    <property type="project" value="UniProtKB-KW"/>
</dbReference>
<keyword evidence="10" id="KW-0547">Nucleotide-binding</keyword>
<evidence type="ECO:0000256" key="12">
    <source>
        <dbReference type="ARBA" id="ARBA00022840"/>
    </source>
</evidence>
<evidence type="ECO:0000256" key="17">
    <source>
        <dbReference type="ARBA" id="ARBA00024494"/>
    </source>
</evidence>
<keyword evidence="8" id="KW-0949">S-adenosyl-L-methionine</keyword>
<evidence type="ECO:0000259" key="25">
    <source>
        <dbReference type="PROSITE" id="PS50526"/>
    </source>
</evidence>
<organism evidence="27">
    <name type="scientific">Mononegavirales sp</name>
    <dbReference type="NCBI Taxonomy" id="1955139"/>
    <lineage>
        <taxon>Viruses</taxon>
        <taxon>Riboviria</taxon>
        <taxon>Orthornavirae</taxon>
        <taxon>Negarnaviricota</taxon>
        <taxon>Haploviricotina</taxon>
        <taxon>Monjiviricetes</taxon>
        <taxon>Mononegavirales</taxon>
    </lineage>
</organism>
<keyword evidence="9" id="KW-0548">Nucleotidyltransferase</keyword>
<comment type="catalytic activity">
    <reaction evidence="18">
        <text>a 5'-end (5'-triphosphoguanosine)-(2'-O-methyladenylyl)-adenylyl-cytidylyl-adenosine in mRNA + S-adenosyl-L-methionine = a 5'-end (N(7)-methyl 5'-triphosphoguanosine)-(2'-O-methyladenylyl)-adenylyl-cytidylyl-adenosine in mRNA + S-adenosyl-L-homocysteine</text>
        <dbReference type="Rhea" id="RHEA:65440"/>
        <dbReference type="Rhea" id="RHEA-COMP:16798"/>
        <dbReference type="Rhea" id="RHEA-COMP:16801"/>
        <dbReference type="ChEBI" id="CHEBI:57856"/>
        <dbReference type="ChEBI" id="CHEBI:59789"/>
        <dbReference type="ChEBI" id="CHEBI:156482"/>
        <dbReference type="ChEBI" id="CHEBI:156483"/>
    </reaction>
</comment>
<dbReference type="PROSITE" id="PS51590">
    <property type="entry name" value="SAM_MT_MNV_L"/>
    <property type="match status" value="1"/>
</dbReference>
<evidence type="ECO:0000256" key="7">
    <source>
        <dbReference type="ARBA" id="ARBA00022679"/>
    </source>
</evidence>
<evidence type="ECO:0000256" key="11">
    <source>
        <dbReference type="ARBA" id="ARBA00022801"/>
    </source>
</evidence>
<evidence type="ECO:0000256" key="9">
    <source>
        <dbReference type="ARBA" id="ARBA00022695"/>
    </source>
</evidence>
<evidence type="ECO:0000256" key="23">
    <source>
        <dbReference type="ARBA" id="ARBA00047370"/>
    </source>
</evidence>
<comment type="subcellular location">
    <subcellularLocation>
        <location evidence="1">Virion</location>
    </subcellularLocation>
</comment>
<comment type="catalytic activity">
    <reaction evidence="24">
        <text>GTP + H2O = GDP + phosphate + H(+)</text>
        <dbReference type="Rhea" id="RHEA:19669"/>
        <dbReference type="ChEBI" id="CHEBI:15377"/>
        <dbReference type="ChEBI" id="CHEBI:15378"/>
        <dbReference type="ChEBI" id="CHEBI:37565"/>
        <dbReference type="ChEBI" id="CHEBI:43474"/>
        <dbReference type="ChEBI" id="CHEBI:58189"/>
    </reaction>
</comment>
<evidence type="ECO:0000256" key="19">
    <source>
        <dbReference type="ARBA" id="ARBA00026099"/>
    </source>
</evidence>
<dbReference type="EMBL" id="MW452297">
    <property type="protein sequence ID" value="QTW97812.1"/>
    <property type="molecule type" value="Viral_cRNA"/>
</dbReference>
<dbReference type="GO" id="GO:0003968">
    <property type="term" value="F:RNA-directed RNA polymerase activity"/>
    <property type="evidence" value="ECO:0007669"/>
    <property type="project" value="UniProtKB-KW"/>
</dbReference>
<evidence type="ECO:0000256" key="15">
    <source>
        <dbReference type="ARBA" id="ARBA00023042"/>
    </source>
</evidence>
<keyword evidence="11" id="KW-0378">Hydrolase</keyword>
<comment type="catalytic activity">
    <reaction evidence="17">
        <text>a 5'-end triphospho-adenylyl-adenylyl-cytidylyl-adenosine in mRNA + GDP + H(+) = a 5'-end (5'-triphosphoguanosine)-adenylyl-adenylyl-cytidylyl-adenosine in mRNA + diphosphate</text>
        <dbReference type="Rhea" id="RHEA:65436"/>
        <dbReference type="Rhea" id="RHEA-COMP:16797"/>
        <dbReference type="Rhea" id="RHEA-COMP:16799"/>
        <dbReference type="ChEBI" id="CHEBI:15378"/>
        <dbReference type="ChEBI" id="CHEBI:33019"/>
        <dbReference type="ChEBI" id="CHEBI:58189"/>
        <dbReference type="ChEBI" id="CHEBI:156484"/>
        <dbReference type="ChEBI" id="CHEBI:156503"/>
        <dbReference type="EC" id="2.7.7.88"/>
    </reaction>
</comment>
<evidence type="ECO:0000256" key="14">
    <source>
        <dbReference type="ARBA" id="ARBA00022953"/>
    </source>
</evidence>
<name>A0A8B0RK15_9MONO</name>
<evidence type="ECO:0000256" key="18">
    <source>
        <dbReference type="ARBA" id="ARBA00024499"/>
    </source>
</evidence>
<evidence type="ECO:0000259" key="26">
    <source>
        <dbReference type="PROSITE" id="PS51590"/>
    </source>
</evidence>
<dbReference type="GO" id="GO:0016787">
    <property type="term" value="F:hydrolase activity"/>
    <property type="evidence" value="ECO:0007669"/>
    <property type="project" value="UniProtKB-KW"/>
</dbReference>
<evidence type="ECO:0000256" key="10">
    <source>
        <dbReference type="ARBA" id="ARBA00022741"/>
    </source>
</evidence>
<evidence type="ECO:0000256" key="21">
    <source>
        <dbReference type="ARBA" id="ARBA00031012"/>
    </source>
</evidence>
<evidence type="ECO:0000256" key="6">
    <source>
        <dbReference type="ARBA" id="ARBA00022664"/>
    </source>
</evidence>
<evidence type="ECO:0000256" key="3">
    <source>
        <dbReference type="ARBA" id="ARBA00012582"/>
    </source>
</evidence>
<evidence type="ECO:0000256" key="24">
    <source>
        <dbReference type="ARBA" id="ARBA00048548"/>
    </source>
</evidence>
<keyword evidence="16" id="KW-0511">Multifunctional enzyme</keyword>
<keyword evidence="7" id="KW-0808">Transferase</keyword>
<evidence type="ECO:0000256" key="5">
    <source>
        <dbReference type="ARBA" id="ARBA00022603"/>
    </source>
</evidence>